<dbReference type="Proteomes" id="UP001596997">
    <property type="component" value="Unassembled WGS sequence"/>
</dbReference>
<dbReference type="InterPro" id="IPR011990">
    <property type="entry name" value="TPR-like_helical_dom_sf"/>
</dbReference>
<dbReference type="SMART" id="SM00028">
    <property type="entry name" value="TPR"/>
    <property type="match status" value="2"/>
</dbReference>
<dbReference type="Gene3D" id="1.25.40.10">
    <property type="entry name" value="Tetratricopeptide repeat domain"/>
    <property type="match status" value="1"/>
</dbReference>
<evidence type="ECO:0000313" key="2">
    <source>
        <dbReference type="Proteomes" id="UP001596997"/>
    </source>
</evidence>
<keyword evidence="2" id="KW-1185">Reference proteome</keyword>
<name>A0ABW3I1U3_9FLAO</name>
<dbReference type="RefSeq" id="WP_377714637.1">
    <property type="nucleotide sequence ID" value="NZ_JBHTJM010000006.1"/>
</dbReference>
<sequence length="235" mass="26246">MKVLLTTILALNLSLSFAQKKKKNNNHNALKSHYEAYYKQMKSYGDLNGAIEGLNHLMIIEPTQSRKDTLAYLYLQANKALQAIKVVGESKSDLALRTKALAFKNLNNPKQAIENYETLISKNKSVLDAYELAQLQYGIQRYGEAKATINFGLQNAKDEKVKIFVKGASYLETSVKAAFLNVLGLIEYSMDKANVDKAIAIFDEALKIDPKFVLALENKKGLLAQKNGVPVEKKK</sequence>
<dbReference type="EMBL" id="JBHTJM010000006">
    <property type="protein sequence ID" value="MFD0963683.1"/>
    <property type="molecule type" value="Genomic_DNA"/>
</dbReference>
<accession>A0ABW3I1U3</accession>
<dbReference type="InterPro" id="IPR019734">
    <property type="entry name" value="TPR_rpt"/>
</dbReference>
<gene>
    <name evidence="1" type="ORF">ACFQ1O_06675</name>
</gene>
<comment type="caution">
    <text evidence="1">The sequence shown here is derived from an EMBL/GenBank/DDBJ whole genome shotgun (WGS) entry which is preliminary data.</text>
</comment>
<evidence type="ECO:0000313" key="1">
    <source>
        <dbReference type="EMBL" id="MFD0963683.1"/>
    </source>
</evidence>
<organism evidence="1 2">
    <name type="scientific">Pseudofulvibacter geojedonensis</name>
    <dbReference type="NCBI Taxonomy" id="1123758"/>
    <lineage>
        <taxon>Bacteria</taxon>
        <taxon>Pseudomonadati</taxon>
        <taxon>Bacteroidota</taxon>
        <taxon>Flavobacteriia</taxon>
        <taxon>Flavobacteriales</taxon>
        <taxon>Flavobacteriaceae</taxon>
        <taxon>Pseudofulvibacter</taxon>
    </lineage>
</organism>
<protein>
    <submittedName>
        <fullName evidence="1">Tetratricopeptide repeat protein</fullName>
    </submittedName>
</protein>
<reference evidence="2" key="1">
    <citation type="journal article" date="2019" name="Int. J. Syst. Evol. Microbiol.">
        <title>The Global Catalogue of Microorganisms (GCM) 10K type strain sequencing project: providing services to taxonomists for standard genome sequencing and annotation.</title>
        <authorList>
            <consortium name="The Broad Institute Genomics Platform"/>
            <consortium name="The Broad Institute Genome Sequencing Center for Infectious Disease"/>
            <person name="Wu L."/>
            <person name="Ma J."/>
        </authorList>
    </citation>
    <scope>NUCLEOTIDE SEQUENCE [LARGE SCALE GENOMIC DNA]</scope>
    <source>
        <strain evidence="2">CCUG 62114</strain>
    </source>
</reference>
<dbReference type="SUPFAM" id="SSF48452">
    <property type="entry name" value="TPR-like"/>
    <property type="match status" value="1"/>
</dbReference>
<proteinExistence type="predicted"/>